<dbReference type="InterPro" id="IPR011050">
    <property type="entry name" value="Pectin_lyase_fold/virulence"/>
</dbReference>
<keyword evidence="4" id="KW-1185">Reference proteome</keyword>
<dbReference type="RefSeq" id="WP_413258853.1">
    <property type="nucleotide sequence ID" value="NZ_JBHFNS010000072.1"/>
</dbReference>
<name>A0ABV4YFS4_9CYAN</name>
<reference evidence="3 4" key="1">
    <citation type="submission" date="2024-09" db="EMBL/GenBank/DDBJ databases">
        <title>Floridaenema gen nov. (Aerosakkonemataceae, Aerosakkonematales ord. nov., Cyanobacteria) from benthic tropical and subtropical fresh waters, with the description of four new species.</title>
        <authorList>
            <person name="Moretto J.A."/>
            <person name="Berthold D.E."/>
            <person name="Lefler F.W."/>
            <person name="Huang I.-S."/>
            <person name="Laughinghouse H. IV."/>
        </authorList>
    </citation>
    <scope>NUCLEOTIDE SEQUENCE [LARGE SCALE GENOMIC DNA]</scope>
    <source>
        <strain evidence="3 4">BLCC-F154</strain>
    </source>
</reference>
<feature type="region of interest" description="Disordered" evidence="1">
    <location>
        <begin position="765"/>
        <end position="794"/>
    </location>
</feature>
<dbReference type="Proteomes" id="UP001576776">
    <property type="component" value="Unassembled WGS sequence"/>
</dbReference>
<evidence type="ECO:0000259" key="2">
    <source>
        <dbReference type="SMART" id="SM00912"/>
    </source>
</evidence>
<comment type="caution">
    <text evidence="3">The sequence shown here is derived from an EMBL/GenBank/DDBJ whole genome shotgun (WGS) entry which is preliminary data.</text>
</comment>
<feature type="compositionally biased region" description="Polar residues" evidence="1">
    <location>
        <begin position="774"/>
        <end position="794"/>
    </location>
</feature>
<evidence type="ECO:0000313" key="4">
    <source>
        <dbReference type="Proteomes" id="UP001576776"/>
    </source>
</evidence>
<evidence type="ECO:0000313" key="3">
    <source>
        <dbReference type="EMBL" id="MFB2937366.1"/>
    </source>
</evidence>
<dbReference type="InterPro" id="IPR012334">
    <property type="entry name" value="Pectin_lyas_fold"/>
</dbReference>
<feature type="domain" description="Filamentous haemagglutinin FhaB/tRNA nuclease CdiA-like TPS" evidence="2">
    <location>
        <begin position="32"/>
        <end position="143"/>
    </location>
</feature>
<dbReference type="SUPFAM" id="SSF51126">
    <property type="entry name" value="Pectin lyase-like"/>
    <property type="match status" value="2"/>
</dbReference>
<evidence type="ECO:0000256" key="1">
    <source>
        <dbReference type="SAM" id="MobiDB-lite"/>
    </source>
</evidence>
<sequence length="794" mass="83410">MNYSLQLIWFLSTFCLFCLTIPLGTLAQIVPDSTLPNNTIAITGKNSIRIEGGTQTGSNLFHSFREFAIPTGSEAYFNNTLNIQNIFSRVTGSNFSHIDGIIRANGQANLFLINPSGIIFGRHAQLNIGGSFIATTANSIKFDNGSEFNASNPQNIASLLTIKVPIGLQFSGANPGIINVEGSGHNFGFSRKTGALETNEPTNNLAVQPGKTLALIGGNIALTGGNLKAESGSIALFSIVRGEAPIEMNNNQITFKNQPNTQFGNIILSGTASINTSGLPGGYFQIQSRNLTLEQGSVMVSINQGSQPGKNVFINALENIELIGRKTGNETNSGIGTGFFVRTNGSGEAGNLTITSDRLTLRDGAAIAMGTDGSGNSGHLQIIANKVFLGGLSADGATLTAIVSNPTIPSTGIGGDINIQTQQLTLENGAVISVSTFGAGTSGNIKVIADEILFRGTSTTGGIGSGFYARTTLNTDLISVPQLTGNAGNVTIIANRLRLQDRGRINVGNLGKGNAGNINITASTIELDNQSLITATQRQAEQGNITIQSENLRLRHNSNITTDASSTVTLDTGEKINLGGNSTNGGNIFITTNTLVALENSDITANAQQSFGGRVIINSRGIFGTTFRQQTTPQSDITATSSLGAQFSGIVQINTPDTSVSESVVHLPGNFVAMDDRIVSSCRTSQNNSFSITGSGGLPESPNETLLGRTVWRDLRPPNEISRHNTTLPSPRETSKLTPIIEVTGWIKNLQGEVELIAGVQGGRGAGVQRCRGHQNSKLSPVPSPQSLIPNPLF</sequence>
<dbReference type="Gene3D" id="2.160.20.10">
    <property type="entry name" value="Single-stranded right-handed beta-helix, Pectin lyase-like"/>
    <property type="match status" value="2"/>
</dbReference>
<dbReference type="Pfam" id="PF05860">
    <property type="entry name" value="TPS"/>
    <property type="match status" value="1"/>
</dbReference>
<dbReference type="EMBL" id="JBHFNS010000072">
    <property type="protein sequence ID" value="MFB2937366.1"/>
    <property type="molecule type" value="Genomic_DNA"/>
</dbReference>
<dbReference type="NCBIfam" id="TIGR01901">
    <property type="entry name" value="adhes_NPXG"/>
    <property type="match status" value="1"/>
</dbReference>
<accession>A0ABV4YFS4</accession>
<dbReference type="InterPro" id="IPR008638">
    <property type="entry name" value="FhaB/CdiA-like_TPS"/>
</dbReference>
<proteinExistence type="predicted"/>
<protein>
    <submittedName>
        <fullName evidence="3">Filamentous hemagglutinin N-terminal domain-containing protein</fullName>
    </submittedName>
</protein>
<gene>
    <name evidence="3" type="ORF">ACE1B6_19130</name>
</gene>
<organism evidence="3 4">
    <name type="scientific">Floridaenema fluviatile BLCC-F154</name>
    <dbReference type="NCBI Taxonomy" id="3153640"/>
    <lineage>
        <taxon>Bacteria</taxon>
        <taxon>Bacillati</taxon>
        <taxon>Cyanobacteriota</taxon>
        <taxon>Cyanophyceae</taxon>
        <taxon>Oscillatoriophycideae</taxon>
        <taxon>Aerosakkonematales</taxon>
        <taxon>Aerosakkonemataceae</taxon>
        <taxon>Floridanema</taxon>
        <taxon>Floridanema fluviatile</taxon>
    </lineage>
</organism>
<dbReference type="SMART" id="SM00912">
    <property type="entry name" value="Haemagg_act"/>
    <property type="match status" value="1"/>
</dbReference>